<keyword evidence="3" id="KW-0732">Signal</keyword>
<dbReference type="Pfam" id="PF02113">
    <property type="entry name" value="Peptidase_S13"/>
    <property type="match status" value="1"/>
</dbReference>
<protein>
    <recommendedName>
        <fullName evidence="5">Serine-type D-Ala-D-Ala carboxypeptidase</fullName>
    </recommendedName>
</protein>
<evidence type="ECO:0000256" key="1">
    <source>
        <dbReference type="ARBA" id="ARBA00006096"/>
    </source>
</evidence>
<dbReference type="GO" id="GO:0006508">
    <property type="term" value="P:proteolysis"/>
    <property type="evidence" value="ECO:0007669"/>
    <property type="project" value="InterPro"/>
</dbReference>
<organism evidence="4">
    <name type="scientific">Percolomonas cosmopolitus</name>
    <dbReference type="NCBI Taxonomy" id="63605"/>
    <lineage>
        <taxon>Eukaryota</taxon>
        <taxon>Discoba</taxon>
        <taxon>Heterolobosea</taxon>
        <taxon>Tetramitia</taxon>
        <taxon>Eutetramitia</taxon>
        <taxon>Percolomonadidae</taxon>
        <taxon>Percolomonas</taxon>
    </lineage>
</organism>
<dbReference type="PANTHER" id="PTHR30023:SF0">
    <property type="entry name" value="PENICILLIN-SENSITIVE CARBOXYPEPTIDASE A"/>
    <property type="match status" value="1"/>
</dbReference>
<dbReference type="GO" id="GO:0004185">
    <property type="term" value="F:serine-type carboxypeptidase activity"/>
    <property type="evidence" value="ECO:0007669"/>
    <property type="project" value="InterPro"/>
</dbReference>
<dbReference type="NCBIfam" id="TIGR00666">
    <property type="entry name" value="PBP4"/>
    <property type="match status" value="1"/>
</dbReference>
<dbReference type="AlphaFoldDB" id="A0A7S1PJK6"/>
<dbReference type="Gene3D" id="3.40.710.10">
    <property type="entry name" value="DD-peptidase/beta-lactamase superfamily"/>
    <property type="match status" value="2"/>
</dbReference>
<name>A0A7S1PJK6_9EUKA</name>
<evidence type="ECO:0000256" key="3">
    <source>
        <dbReference type="SAM" id="SignalP"/>
    </source>
</evidence>
<accession>A0A7S1PJK6</accession>
<dbReference type="SUPFAM" id="SSF56601">
    <property type="entry name" value="beta-lactamase/transpeptidase-like"/>
    <property type="match status" value="1"/>
</dbReference>
<reference evidence="4" key="1">
    <citation type="submission" date="2021-01" db="EMBL/GenBank/DDBJ databases">
        <authorList>
            <person name="Corre E."/>
            <person name="Pelletier E."/>
            <person name="Niang G."/>
            <person name="Scheremetjew M."/>
            <person name="Finn R."/>
            <person name="Kale V."/>
            <person name="Holt S."/>
            <person name="Cochrane G."/>
            <person name="Meng A."/>
            <person name="Brown T."/>
            <person name="Cohen L."/>
        </authorList>
    </citation>
    <scope>NUCLEOTIDE SEQUENCE</scope>
    <source>
        <strain evidence="4">WS</strain>
    </source>
</reference>
<feature type="signal peptide" evidence="3">
    <location>
        <begin position="1"/>
        <end position="23"/>
    </location>
</feature>
<comment type="similarity">
    <text evidence="1">Belongs to the peptidase S13 family.</text>
</comment>
<dbReference type="PRINTS" id="PR00922">
    <property type="entry name" value="DADACBPTASE3"/>
</dbReference>
<dbReference type="InterPro" id="IPR000667">
    <property type="entry name" value="Peptidase_S13"/>
</dbReference>
<evidence type="ECO:0000313" key="4">
    <source>
        <dbReference type="EMBL" id="CAD9086109.1"/>
    </source>
</evidence>
<evidence type="ECO:0008006" key="5">
    <source>
        <dbReference type="Google" id="ProtNLM"/>
    </source>
</evidence>
<proteinExistence type="inferred from homology"/>
<dbReference type="InterPro" id="IPR012338">
    <property type="entry name" value="Beta-lactam/transpept-like"/>
</dbReference>
<gene>
    <name evidence="4" type="ORF">PCOS0759_LOCUS9363</name>
</gene>
<feature type="chain" id="PRO_5030824880" description="Serine-type D-Ala-D-Ala carboxypeptidase" evidence="3">
    <location>
        <begin position="24"/>
        <end position="490"/>
    </location>
</feature>
<keyword evidence="2" id="KW-0378">Hydrolase</keyword>
<dbReference type="EMBL" id="HBGD01011347">
    <property type="protein sequence ID" value="CAD9086109.1"/>
    <property type="molecule type" value="Transcribed_RNA"/>
</dbReference>
<evidence type="ECO:0000256" key="2">
    <source>
        <dbReference type="ARBA" id="ARBA00022801"/>
    </source>
</evidence>
<dbReference type="PANTHER" id="PTHR30023">
    <property type="entry name" value="D-ALANYL-D-ALANINE CARBOXYPEPTIDASE"/>
    <property type="match status" value="1"/>
</dbReference>
<dbReference type="GO" id="GO:0000270">
    <property type="term" value="P:peptidoglycan metabolic process"/>
    <property type="evidence" value="ECO:0007669"/>
    <property type="project" value="TreeGrafter"/>
</dbReference>
<sequence length="490" mass="54125">MYSFTHLILIVGLFATFILQTLADDPHYCLSQIPSLIENELKKFPRPRHALLFQAHDESGKETRIFEKNSEEFMTPASNNKILTTAASYIDLGVDFSFKTTLRQHPHDQNKYCLIMNGNPELSVTDLQTLVDKAAEKGKTLVLDTASFFGPQSQDVYGTWEFGDLPYYYSAQPVAASVARVAAARGVCNTFVIEVRPGAKEGDLMNASVIEPSGFPADFWRRSLPVQFESTTAAASAQSGVGAIPALGFEGVTIRGALAVGAKPERLIVTHTNPTMFAQRLVSFLASERRVPFELGQCYSRESNVVATVESPTSLVLMDHTLKTSDNTYTELYLRTLGAKYMDRNTTTTTAESSGLEMVQKILEHYLDVPSSSYKQFDGSGLSRWNLVSAESLVDTITGMYDHHREYITFFPEAGKSGTLSNRFMQYPGILRAKTGTITGTSSLSGIIYAKYFDHIVFSVIVNQSVLRASEIRAVIDDICIMVAYTDPSC</sequence>